<evidence type="ECO:0000259" key="2">
    <source>
        <dbReference type="Pfam" id="PF00085"/>
    </source>
</evidence>
<sequence>MKDKKLILKILVPVVIVMVIVGIWFIKNTPEKEEIADNQSQTGEENTVEEIQGADFTLKVSEQIDFEALAEYGLPVIADYGSDDCIPCKQMAPVLETMNEEFSGRAFIKFADVWKYQDSAGNVPIQLIPTQVLFHADGTPFVPSDELQQEMEFIMYSDRESGEHVFTVHQGGLSEEQFRRILSEMGVE</sequence>
<dbReference type="SUPFAM" id="SSF52833">
    <property type="entry name" value="Thioredoxin-like"/>
    <property type="match status" value="1"/>
</dbReference>
<gene>
    <name evidence="3" type="ORF">BLCOC_02080</name>
</gene>
<dbReference type="InterPro" id="IPR013766">
    <property type="entry name" value="Thioredoxin_domain"/>
</dbReference>
<evidence type="ECO:0000256" key="1">
    <source>
        <dbReference type="SAM" id="Phobius"/>
    </source>
</evidence>
<dbReference type="InterPro" id="IPR036249">
    <property type="entry name" value="Thioredoxin-like_sf"/>
</dbReference>
<feature type="transmembrane region" description="Helical" evidence="1">
    <location>
        <begin position="7"/>
        <end position="26"/>
    </location>
</feature>
<reference evidence="3" key="1">
    <citation type="submission" date="2023-10" db="EMBL/GenBank/DDBJ databases">
        <title>Genome sequence of Blautia coccoides DSM 935.</title>
        <authorList>
            <person name="Boeer T."/>
            <person name="Bengelsdorf F.R."/>
            <person name="Daniel R."/>
            <person name="Poehlein A."/>
        </authorList>
    </citation>
    <scope>NUCLEOTIDE SEQUENCE [LARGE SCALE GENOMIC DNA]</scope>
    <source>
        <strain evidence="3">DSM 935</strain>
    </source>
</reference>
<protein>
    <recommendedName>
        <fullName evidence="2">Thioredoxin domain-containing protein</fullName>
    </recommendedName>
</protein>
<dbReference type="Proteomes" id="UP001325248">
    <property type="component" value="Chromosome"/>
</dbReference>
<dbReference type="Pfam" id="PF00085">
    <property type="entry name" value="Thioredoxin"/>
    <property type="match status" value="1"/>
</dbReference>
<keyword evidence="4" id="KW-1185">Reference proteome</keyword>
<evidence type="ECO:0000313" key="4">
    <source>
        <dbReference type="Proteomes" id="UP001325248"/>
    </source>
</evidence>
<proteinExistence type="predicted"/>
<keyword evidence="1" id="KW-1133">Transmembrane helix</keyword>
<keyword evidence="1" id="KW-0472">Membrane</keyword>
<feature type="domain" description="Thioredoxin" evidence="2">
    <location>
        <begin position="71"/>
        <end position="138"/>
    </location>
</feature>
<dbReference type="CDD" id="cd02947">
    <property type="entry name" value="TRX_family"/>
    <property type="match status" value="1"/>
</dbReference>
<keyword evidence="1" id="KW-0812">Transmembrane</keyword>
<organism evidence="3 4">
    <name type="scientific">Blautia producta</name>
    <dbReference type="NCBI Taxonomy" id="33035"/>
    <lineage>
        <taxon>Bacteria</taxon>
        <taxon>Bacillati</taxon>
        <taxon>Bacillota</taxon>
        <taxon>Clostridia</taxon>
        <taxon>Lachnospirales</taxon>
        <taxon>Lachnospiraceae</taxon>
        <taxon>Blautia</taxon>
    </lineage>
</organism>
<evidence type="ECO:0000313" key="3">
    <source>
        <dbReference type="EMBL" id="WPX71884.1"/>
    </source>
</evidence>
<dbReference type="Gene3D" id="3.40.30.10">
    <property type="entry name" value="Glutaredoxin"/>
    <property type="match status" value="1"/>
</dbReference>
<accession>A0ABZ0U6K2</accession>
<dbReference type="EMBL" id="CP136422">
    <property type="protein sequence ID" value="WPX71884.1"/>
    <property type="molecule type" value="Genomic_DNA"/>
</dbReference>
<name>A0ABZ0U6K2_9FIRM</name>